<proteinExistence type="predicted"/>
<gene>
    <name evidence="2" type="ORF">HBO43_31725</name>
</gene>
<evidence type="ECO:0000313" key="2">
    <source>
        <dbReference type="EMBL" id="NMY01137.1"/>
    </source>
</evidence>
<name>A0A7Y1F6X2_PSEVE</name>
<accession>A0A7Y1F6X2</accession>
<dbReference type="AlphaFoldDB" id="A0A7Y1F6X2"/>
<dbReference type="EMBL" id="JAAQWE010000060">
    <property type="protein sequence ID" value="NMY01137.1"/>
    <property type="molecule type" value="Genomic_DNA"/>
</dbReference>
<dbReference type="Proteomes" id="UP000552560">
    <property type="component" value="Unassembled WGS sequence"/>
</dbReference>
<dbReference type="RefSeq" id="WP_169850844.1">
    <property type="nucleotide sequence ID" value="NZ_JAAQWE010000060.1"/>
</dbReference>
<sequence>MTSAVVTSNDFLVVMQERCTRAKSYIENASQNPSAPLVESLAVREESGSLPVANSDALGDALQQIKAVANAGATHTAKETLKKTSKSGEIRLSHELNG</sequence>
<reference evidence="2 3" key="1">
    <citation type="journal article" date="2020" name="Front. Microbiol.">
        <title>Genetic Organization of the aprX-lipA2 Operon Affects the Proteolytic Potential of Pseudomonas Species in Milk.</title>
        <authorList>
            <person name="Maier C."/>
            <person name="Huptas C."/>
            <person name="von Neubeck M."/>
            <person name="Scherer S."/>
            <person name="Wenning M."/>
            <person name="Lucking G."/>
        </authorList>
    </citation>
    <scope>NUCLEOTIDE SEQUENCE [LARGE SCALE GENOMIC DNA]</scope>
    <source>
        <strain evidence="2 3">WS 4671</strain>
    </source>
</reference>
<organism evidence="2 3">
    <name type="scientific">Pseudomonas veronii</name>
    <dbReference type="NCBI Taxonomy" id="76761"/>
    <lineage>
        <taxon>Bacteria</taxon>
        <taxon>Pseudomonadati</taxon>
        <taxon>Pseudomonadota</taxon>
        <taxon>Gammaproteobacteria</taxon>
        <taxon>Pseudomonadales</taxon>
        <taxon>Pseudomonadaceae</taxon>
        <taxon>Pseudomonas</taxon>
    </lineage>
</organism>
<protein>
    <submittedName>
        <fullName evidence="2">Uncharacterized protein</fullName>
    </submittedName>
</protein>
<comment type="caution">
    <text evidence="2">The sequence shown here is derived from an EMBL/GenBank/DDBJ whole genome shotgun (WGS) entry which is preliminary data.</text>
</comment>
<evidence type="ECO:0000313" key="3">
    <source>
        <dbReference type="Proteomes" id="UP000552560"/>
    </source>
</evidence>
<feature type="region of interest" description="Disordered" evidence="1">
    <location>
        <begin position="78"/>
        <end position="98"/>
    </location>
</feature>
<evidence type="ECO:0000256" key="1">
    <source>
        <dbReference type="SAM" id="MobiDB-lite"/>
    </source>
</evidence>